<reference evidence="1 2" key="1">
    <citation type="journal article" date="2013" name="Syst. Appl. Microbiol.">
        <title>Phylogenetic position and virulence apparatus of the pear flower necrosis pathogen Erwinia piriflorinigrans CFBP 5888T as assessed by comparative genomics.</title>
        <authorList>
            <person name="Smits T.H."/>
            <person name="Rezzonico F."/>
            <person name="Lopez M.M."/>
            <person name="Blom J."/>
            <person name="Goesmann A."/>
            <person name="Frey J.E."/>
            <person name="Duffy B."/>
        </authorList>
    </citation>
    <scope>NUCLEOTIDE SEQUENCE [LARGE SCALE GENOMIC DNA]</scope>
    <source>
        <strain evidence="2">CFBP5888</strain>
    </source>
</reference>
<accession>V5Z367</accession>
<dbReference type="STRING" id="1161919.EPIR_0033"/>
<keyword evidence="2" id="KW-1185">Reference proteome</keyword>
<evidence type="ECO:0000313" key="2">
    <source>
        <dbReference type="Proteomes" id="UP000018217"/>
    </source>
</evidence>
<proteinExistence type="predicted"/>
<organism evidence="1 2">
    <name type="scientific">Erwinia piriflorinigrans CFBP 5888</name>
    <dbReference type="NCBI Taxonomy" id="1161919"/>
    <lineage>
        <taxon>Bacteria</taxon>
        <taxon>Pseudomonadati</taxon>
        <taxon>Pseudomonadota</taxon>
        <taxon>Gammaproteobacteria</taxon>
        <taxon>Enterobacterales</taxon>
        <taxon>Erwiniaceae</taxon>
        <taxon>Erwinia</taxon>
    </lineage>
</organism>
<protein>
    <submittedName>
        <fullName evidence="1">Uncharacterized protein</fullName>
    </submittedName>
</protein>
<sequence>MNIISPLWNEERRVFVAVETFSPSSDGLFSPRIYRSTERFSDDMAIMH</sequence>
<comment type="caution">
    <text evidence="1">The sequence shown here is derived from an EMBL/GenBank/DDBJ whole genome shotgun (WGS) entry which is preliminary data.</text>
</comment>
<dbReference type="AlphaFoldDB" id="V5Z367"/>
<dbReference type="Proteomes" id="UP000018217">
    <property type="component" value="Unassembled WGS sequence"/>
</dbReference>
<gene>
    <name evidence="1" type="ORF">EPIR_0033</name>
</gene>
<dbReference type="EMBL" id="CAHS01000002">
    <property type="protein sequence ID" value="CCG85398.1"/>
    <property type="molecule type" value="Genomic_DNA"/>
</dbReference>
<evidence type="ECO:0000313" key="1">
    <source>
        <dbReference type="EMBL" id="CCG85398.1"/>
    </source>
</evidence>
<name>V5Z367_9GAMM</name>